<accession>A0A1I8FCS9</accession>
<sequence>LLRRARSDVTTRHAAAPPIVCGRAPGQPVGHGPGTPSGRLVLKKAFQKRVILRSVRAMSVADALIKSKSCAADGGENHRQGELGATRCFFVEDGEVTNHLPSRWTGARGGDLRGLAKAATSASWPLLTKQRLEPPASYACGGRCKVAVLDVGFVSNRLRLRSGESPVCLPVLRSAPGLAAPACSENPPAGRNCSAAASCHDRIVLDNSGERSSLEHSCSMVKGVPNWIRVELASLRLSCPKRCGSTGLRLSELGRHFGGQLRQDGGRLRPCRLRQGRELAEQHDSECPFKASGMSSLQEADAEQRLDGAHHGESSVPRFRAEIGQKTVHEAQCNKDVLEHYRQLREHSLVTMQEFRRTELCHLERMGVQGFARRQPLPHLTRGRQLEQLRRYMKRWRTLQAGLQLRFQSRDPPAGGTEGDSNWAAGSLRLACGKPSHTPGCILSAHREFLPPLLSATRRQQQHQIYRSR</sequence>
<evidence type="ECO:0000313" key="3">
    <source>
        <dbReference type="WBParaSite" id="maker-unitig_28780-snap-gene-0.2-mRNA-1"/>
    </source>
</evidence>
<feature type="region of interest" description="Disordered" evidence="1">
    <location>
        <begin position="282"/>
        <end position="313"/>
    </location>
</feature>
<proteinExistence type="predicted"/>
<reference evidence="3" key="1">
    <citation type="submission" date="2016-11" db="UniProtKB">
        <authorList>
            <consortium name="WormBaseParasite"/>
        </authorList>
    </citation>
    <scope>IDENTIFICATION</scope>
</reference>
<dbReference type="AlphaFoldDB" id="A0A1I8FCS9"/>
<name>A0A1I8FCS9_9PLAT</name>
<dbReference type="WBParaSite" id="maker-unitig_28780-snap-gene-0.2-mRNA-1">
    <property type="protein sequence ID" value="maker-unitig_28780-snap-gene-0.2-mRNA-1"/>
    <property type="gene ID" value="maker-unitig_28780-snap-gene-0.2"/>
</dbReference>
<evidence type="ECO:0000313" key="2">
    <source>
        <dbReference type="Proteomes" id="UP000095280"/>
    </source>
</evidence>
<keyword evidence="2" id="KW-1185">Reference proteome</keyword>
<organism evidence="2 3">
    <name type="scientific">Macrostomum lignano</name>
    <dbReference type="NCBI Taxonomy" id="282301"/>
    <lineage>
        <taxon>Eukaryota</taxon>
        <taxon>Metazoa</taxon>
        <taxon>Spiralia</taxon>
        <taxon>Lophotrochozoa</taxon>
        <taxon>Platyhelminthes</taxon>
        <taxon>Rhabditophora</taxon>
        <taxon>Macrostomorpha</taxon>
        <taxon>Macrostomida</taxon>
        <taxon>Macrostomidae</taxon>
        <taxon>Macrostomum</taxon>
    </lineage>
</organism>
<evidence type="ECO:0000256" key="1">
    <source>
        <dbReference type="SAM" id="MobiDB-lite"/>
    </source>
</evidence>
<dbReference type="Proteomes" id="UP000095280">
    <property type="component" value="Unplaced"/>
</dbReference>
<protein>
    <submittedName>
        <fullName evidence="3">SLBP_RNA_bind domain-containing protein</fullName>
    </submittedName>
</protein>
<feature type="compositionally biased region" description="Basic and acidic residues" evidence="1">
    <location>
        <begin position="302"/>
        <end position="313"/>
    </location>
</feature>